<protein>
    <submittedName>
        <fullName evidence="1">Uncharacterized protein</fullName>
    </submittedName>
</protein>
<feature type="non-terminal residue" evidence="1">
    <location>
        <position position="189"/>
    </location>
</feature>
<dbReference type="AlphaFoldDB" id="A0A433PGY8"/>
<dbReference type="Proteomes" id="UP000274822">
    <property type="component" value="Unassembled WGS sequence"/>
</dbReference>
<sequence length="189" mass="21318">MAQHPSHGISPAPSNWVNFYRFGDFFIELFSRFASAIETRAHPQKAPGNYSPREREARMVRHSPIRHVCRCWFSRSVKTMSTFQHVMIPTGSLTSKYPTGSIGRRLLRGEIPKVKNYASPCYHRANHRQRNRVTPPGNGSRSVTILAASALRVSAGGDQIGWCVYGAMIVLSNDLFVTPRRCGDPWDVF</sequence>
<evidence type="ECO:0000313" key="1">
    <source>
        <dbReference type="EMBL" id="RUS16768.1"/>
    </source>
</evidence>
<dbReference type="EMBL" id="RBNJ01023834">
    <property type="protein sequence ID" value="RUS16768.1"/>
    <property type="molecule type" value="Genomic_DNA"/>
</dbReference>
<name>A0A433PGY8_9FUNG</name>
<keyword evidence="2" id="KW-1185">Reference proteome</keyword>
<reference evidence="1 2" key="1">
    <citation type="journal article" date="2018" name="New Phytol.">
        <title>Phylogenomics of Endogonaceae and evolution of mycorrhizas within Mucoromycota.</title>
        <authorList>
            <person name="Chang Y."/>
            <person name="Desiro A."/>
            <person name="Na H."/>
            <person name="Sandor L."/>
            <person name="Lipzen A."/>
            <person name="Clum A."/>
            <person name="Barry K."/>
            <person name="Grigoriev I.V."/>
            <person name="Martin F.M."/>
            <person name="Stajich J.E."/>
            <person name="Smith M.E."/>
            <person name="Bonito G."/>
            <person name="Spatafora J.W."/>
        </authorList>
    </citation>
    <scope>NUCLEOTIDE SEQUENCE [LARGE SCALE GENOMIC DNA]</scope>
    <source>
        <strain evidence="1 2">AD002</strain>
    </source>
</reference>
<accession>A0A433PGY8</accession>
<comment type="caution">
    <text evidence="1">The sequence shown here is derived from an EMBL/GenBank/DDBJ whole genome shotgun (WGS) entry which is preliminary data.</text>
</comment>
<gene>
    <name evidence="1" type="ORF">BC938DRAFT_476474</name>
</gene>
<evidence type="ECO:0000313" key="2">
    <source>
        <dbReference type="Proteomes" id="UP000274822"/>
    </source>
</evidence>
<proteinExistence type="predicted"/>
<organism evidence="1 2">
    <name type="scientific">Jimgerdemannia flammicorona</name>
    <dbReference type="NCBI Taxonomy" id="994334"/>
    <lineage>
        <taxon>Eukaryota</taxon>
        <taxon>Fungi</taxon>
        <taxon>Fungi incertae sedis</taxon>
        <taxon>Mucoromycota</taxon>
        <taxon>Mucoromycotina</taxon>
        <taxon>Endogonomycetes</taxon>
        <taxon>Endogonales</taxon>
        <taxon>Endogonaceae</taxon>
        <taxon>Jimgerdemannia</taxon>
    </lineage>
</organism>